<keyword evidence="1" id="KW-0812">Transmembrane</keyword>
<sequence length="147" mass="17390">MGIWFGYISLFVFIMVIMLMPKNLTLREIYITWGWMSFLTVFTDLVFGFIFDFYDFVDPKIDGADLFLEAVLPSSYGIITANFLPQKNSNFIWYLLGVILAALFYEWLSLQAGYLVYKGWKLFYSIPVYILGTLFLRWHLRFIRSGY</sequence>
<dbReference type="EMBL" id="BMHF01000004">
    <property type="protein sequence ID" value="GGA31435.1"/>
    <property type="molecule type" value="Genomic_DNA"/>
</dbReference>
<feature type="transmembrane region" description="Helical" evidence="1">
    <location>
        <begin position="91"/>
        <end position="110"/>
    </location>
</feature>
<evidence type="ECO:0000256" key="1">
    <source>
        <dbReference type="SAM" id="Phobius"/>
    </source>
</evidence>
<feature type="transmembrane region" description="Helical" evidence="1">
    <location>
        <begin position="33"/>
        <end position="54"/>
    </location>
</feature>
<reference evidence="3" key="1">
    <citation type="journal article" date="2019" name="Int. J. Syst. Evol. Microbiol.">
        <title>The Global Catalogue of Microorganisms (GCM) 10K type strain sequencing project: providing services to taxonomists for standard genome sequencing and annotation.</title>
        <authorList>
            <consortium name="The Broad Institute Genomics Platform"/>
            <consortium name="The Broad Institute Genome Sequencing Center for Infectious Disease"/>
            <person name="Wu L."/>
            <person name="Ma J."/>
        </authorList>
    </citation>
    <scope>NUCLEOTIDE SEQUENCE [LARGE SCALE GENOMIC DNA]</scope>
    <source>
        <strain evidence="3">CGMCC 1.15044</strain>
    </source>
</reference>
<comment type="caution">
    <text evidence="2">The sequence shown here is derived from an EMBL/GenBank/DDBJ whole genome shotgun (WGS) entry which is preliminary data.</text>
</comment>
<evidence type="ECO:0000313" key="3">
    <source>
        <dbReference type="Proteomes" id="UP000609323"/>
    </source>
</evidence>
<dbReference type="Proteomes" id="UP000609323">
    <property type="component" value="Unassembled WGS sequence"/>
</dbReference>
<accession>A0ABQ1FX79</accession>
<evidence type="ECO:0000313" key="2">
    <source>
        <dbReference type="EMBL" id="GGA31435.1"/>
    </source>
</evidence>
<organism evidence="2 3">
    <name type="scientific">Paenibacillus physcomitrellae</name>
    <dbReference type="NCBI Taxonomy" id="1619311"/>
    <lineage>
        <taxon>Bacteria</taxon>
        <taxon>Bacillati</taxon>
        <taxon>Bacillota</taxon>
        <taxon>Bacilli</taxon>
        <taxon>Bacillales</taxon>
        <taxon>Paenibacillaceae</taxon>
        <taxon>Paenibacillus</taxon>
    </lineage>
</organism>
<keyword evidence="1" id="KW-1133">Transmembrane helix</keyword>
<feature type="transmembrane region" description="Helical" evidence="1">
    <location>
        <begin position="122"/>
        <end position="140"/>
    </location>
</feature>
<gene>
    <name evidence="2" type="ORF">GCM10010917_15670</name>
</gene>
<name>A0ABQ1FX79_9BACL</name>
<protein>
    <recommendedName>
        <fullName evidence="4">Rod shape-determining protein MreD</fullName>
    </recommendedName>
</protein>
<proteinExistence type="predicted"/>
<feature type="transmembrane region" description="Helical" evidence="1">
    <location>
        <begin position="6"/>
        <end position="21"/>
    </location>
</feature>
<evidence type="ECO:0008006" key="4">
    <source>
        <dbReference type="Google" id="ProtNLM"/>
    </source>
</evidence>
<keyword evidence="1" id="KW-0472">Membrane</keyword>
<keyword evidence="3" id="KW-1185">Reference proteome</keyword>